<proteinExistence type="predicted"/>
<name>A0A1S9PF53_9SPHI</name>
<dbReference type="AlphaFoldDB" id="A0A1S9PF53"/>
<dbReference type="RefSeq" id="WP_078348249.1">
    <property type="nucleotide sequence ID" value="NZ_MBTF01000012.1"/>
</dbReference>
<accession>A0A1S9PF53</accession>
<evidence type="ECO:0000313" key="3">
    <source>
        <dbReference type="Proteomes" id="UP000189739"/>
    </source>
</evidence>
<evidence type="ECO:0000259" key="1">
    <source>
        <dbReference type="Pfam" id="PF13788"/>
    </source>
</evidence>
<dbReference type="EMBL" id="MBTF01000012">
    <property type="protein sequence ID" value="OOQ59519.1"/>
    <property type="molecule type" value="Genomic_DNA"/>
</dbReference>
<evidence type="ECO:0000313" key="2">
    <source>
        <dbReference type="EMBL" id="OOQ59519.1"/>
    </source>
</evidence>
<gene>
    <name evidence="2" type="ORF">BC343_04905</name>
</gene>
<keyword evidence="3" id="KW-1185">Reference proteome</keyword>
<feature type="domain" description="DUF4180" evidence="1">
    <location>
        <begin position="10"/>
        <end position="116"/>
    </location>
</feature>
<dbReference type="InterPro" id="IPR025438">
    <property type="entry name" value="DUF4180"/>
</dbReference>
<dbReference type="STRING" id="1792845.BC343_04905"/>
<dbReference type="GO" id="GO:0016787">
    <property type="term" value="F:hydrolase activity"/>
    <property type="evidence" value="ECO:0007669"/>
    <property type="project" value="UniProtKB-KW"/>
</dbReference>
<keyword evidence="2" id="KW-0378">Hydrolase</keyword>
<protein>
    <submittedName>
        <fullName evidence="2">Alpha/beta hydrolase</fullName>
    </submittedName>
</protein>
<reference evidence="2 3" key="1">
    <citation type="submission" date="2016-07" db="EMBL/GenBank/DDBJ databases">
        <title>Genomic analysis of zinc-resistant bacterium Mucilaginibacter pedocola TBZ30.</title>
        <authorList>
            <person name="Huang J."/>
            <person name="Tang J."/>
        </authorList>
    </citation>
    <scope>NUCLEOTIDE SEQUENCE [LARGE SCALE GENOMIC DNA]</scope>
    <source>
        <strain evidence="2 3">TBZ30</strain>
    </source>
</reference>
<sequence length="117" mass="12985">MQIITHNKSNLQITELVSDDILIANAEEGAQLLADLYYQGFDMVIIKAVQLNPSFFELKSGLAGELLQKCSNWRMRLAIVGDFDEPASQSLRDFIYESNKGKTVNFVSSVDAALARA</sequence>
<dbReference type="Proteomes" id="UP000189739">
    <property type="component" value="Unassembled WGS sequence"/>
</dbReference>
<dbReference type="OrthoDB" id="8595425at2"/>
<organism evidence="2 3">
    <name type="scientific">Mucilaginibacter pedocola</name>
    <dbReference type="NCBI Taxonomy" id="1792845"/>
    <lineage>
        <taxon>Bacteria</taxon>
        <taxon>Pseudomonadati</taxon>
        <taxon>Bacteroidota</taxon>
        <taxon>Sphingobacteriia</taxon>
        <taxon>Sphingobacteriales</taxon>
        <taxon>Sphingobacteriaceae</taxon>
        <taxon>Mucilaginibacter</taxon>
    </lineage>
</organism>
<comment type="caution">
    <text evidence="2">The sequence shown here is derived from an EMBL/GenBank/DDBJ whole genome shotgun (WGS) entry which is preliminary data.</text>
</comment>
<dbReference type="Pfam" id="PF13788">
    <property type="entry name" value="DUF4180"/>
    <property type="match status" value="1"/>
</dbReference>